<comment type="caution">
    <text evidence="8">The sequence shown here is derived from an EMBL/GenBank/DDBJ whole genome shotgun (WGS) entry which is preliminary data.</text>
</comment>
<feature type="domain" description="Plastocyanin-like" evidence="6">
    <location>
        <begin position="493"/>
        <end position="613"/>
    </location>
</feature>
<dbReference type="CDD" id="cd13884">
    <property type="entry name" value="CuRO_2_tcLCC_insect_like"/>
    <property type="match status" value="1"/>
</dbReference>
<dbReference type="FunFam" id="2.60.40.420:FF:000031">
    <property type="entry name" value="Laccase-2 isoform A"/>
    <property type="match status" value="1"/>
</dbReference>
<dbReference type="EMBL" id="JAHXZJ010000374">
    <property type="protein sequence ID" value="KAH0560390.1"/>
    <property type="molecule type" value="Genomic_DNA"/>
</dbReference>
<protein>
    <submittedName>
        <fullName evidence="8">Uncharacterized protein</fullName>
    </submittedName>
</protein>
<dbReference type="InterPro" id="IPR002355">
    <property type="entry name" value="Cu_oxidase_Cu_BS"/>
</dbReference>
<evidence type="ECO:0000256" key="3">
    <source>
        <dbReference type="ARBA" id="ARBA00023002"/>
    </source>
</evidence>
<dbReference type="InterPro" id="IPR008972">
    <property type="entry name" value="Cupredoxin"/>
</dbReference>
<dbReference type="PANTHER" id="PTHR11709:SF232">
    <property type="entry name" value="STRAW, ISOFORM G"/>
    <property type="match status" value="1"/>
</dbReference>
<dbReference type="PANTHER" id="PTHR11709">
    <property type="entry name" value="MULTI-COPPER OXIDASE"/>
    <property type="match status" value="1"/>
</dbReference>
<keyword evidence="2" id="KW-0479">Metal-binding</keyword>
<evidence type="ECO:0000313" key="8">
    <source>
        <dbReference type="EMBL" id="KAH0560390.1"/>
    </source>
</evidence>
<accession>A0AAV7IFK2</accession>
<dbReference type="InterPro" id="IPR033138">
    <property type="entry name" value="Cu_oxidase_CS"/>
</dbReference>
<reference evidence="8 9" key="1">
    <citation type="journal article" date="2021" name="J. Hered.">
        <title>A chromosome-level genome assembly of the parasitoid wasp, Cotesia glomerata (Hymenoptera: Braconidae).</title>
        <authorList>
            <person name="Pinto B.J."/>
            <person name="Weis J.J."/>
            <person name="Gamble T."/>
            <person name="Ode P.J."/>
            <person name="Paul R."/>
            <person name="Zaspel J.M."/>
        </authorList>
    </citation>
    <scope>NUCLEOTIDE SEQUENCE [LARGE SCALE GENOMIC DNA]</scope>
    <source>
        <strain evidence="8">CgM1</strain>
    </source>
</reference>
<dbReference type="GO" id="GO:0016491">
    <property type="term" value="F:oxidoreductase activity"/>
    <property type="evidence" value="ECO:0007669"/>
    <property type="project" value="UniProtKB-KW"/>
</dbReference>
<dbReference type="CDD" id="cd13905">
    <property type="entry name" value="CuRO_3_tcLLC2_insect_like"/>
    <property type="match status" value="1"/>
</dbReference>
<dbReference type="Pfam" id="PF00394">
    <property type="entry name" value="Cu-oxidase"/>
    <property type="match status" value="1"/>
</dbReference>
<dbReference type="InterPro" id="IPR011706">
    <property type="entry name" value="Cu-oxidase_C"/>
</dbReference>
<dbReference type="AlphaFoldDB" id="A0AAV7IFK2"/>
<sequence>MTQLILKIILFLYLYGISSSSFRYTRFETVKNISNNYIPAKEEIIGGQWHPCYRNCDDKIKRTCKYTFVLKQYTSMSYACRDCPFNKEDCFLNGCITAGGHVRPVTVANHMLPGPSIQVCEGDTVIVNVINNFASDSATIHWHGIHQVDTPFMDGVPFITQCPILPHNNFVYKFNASPAGTHIWHSHIGFEEADGLYGSLIVRKPNDPLKKYYDNDLAEHVMTIWHWYEMSTVYKLATVLHRYSKVYGYSFLINGLSSKAKYISQNTSYETPKEIFHVNEGKKYRFRVMFNSPIYCPVQVSVDNHQLLVIASESGVFQPVLVDSFFINAGERYDFVLYANQRPDNYWIRYRGRGDCDKNGVRISEVAILRYNQSQEEEPKGSTDYEDGNRPGVLLNPMAILAQDYSNNSLIKVIDLNNTKDKSKDISRTPDYVFYYKFSFNTYMTHYAPGPYPQINDMSFEFPSVPLLTQYEDLSSSSICNEENYKNKECFEGFCKCPLIYSVTKDSLVEMIFADITDDRDQDHPVHLHGHDFHVVAMVSMGKNVSFEKIKRLNEQGLVEKKFSRAPVKDNISVPAKGFTVIRFIASNPGYWFLHCHLVNHMEMGMGFILKVGEHSQMTKTPKNFPRCGNYYH</sequence>
<feature type="signal peptide" evidence="4">
    <location>
        <begin position="1"/>
        <end position="20"/>
    </location>
</feature>
<dbReference type="GO" id="GO:0005507">
    <property type="term" value="F:copper ion binding"/>
    <property type="evidence" value="ECO:0007669"/>
    <property type="project" value="InterPro"/>
</dbReference>
<dbReference type="GO" id="GO:0006826">
    <property type="term" value="P:iron ion transport"/>
    <property type="evidence" value="ECO:0007669"/>
    <property type="project" value="TreeGrafter"/>
</dbReference>
<organism evidence="8 9">
    <name type="scientific">Cotesia glomerata</name>
    <name type="common">Lepidopteran parasitic wasp</name>
    <name type="synonym">Apanteles glomeratus</name>
    <dbReference type="NCBI Taxonomy" id="32391"/>
    <lineage>
        <taxon>Eukaryota</taxon>
        <taxon>Metazoa</taxon>
        <taxon>Ecdysozoa</taxon>
        <taxon>Arthropoda</taxon>
        <taxon>Hexapoda</taxon>
        <taxon>Insecta</taxon>
        <taxon>Pterygota</taxon>
        <taxon>Neoptera</taxon>
        <taxon>Endopterygota</taxon>
        <taxon>Hymenoptera</taxon>
        <taxon>Apocrita</taxon>
        <taxon>Ichneumonoidea</taxon>
        <taxon>Braconidae</taxon>
        <taxon>Microgastrinae</taxon>
        <taxon>Cotesia</taxon>
    </lineage>
</organism>
<feature type="chain" id="PRO_5043383964" evidence="4">
    <location>
        <begin position="21"/>
        <end position="633"/>
    </location>
</feature>
<feature type="domain" description="Plastocyanin-like" evidence="7">
    <location>
        <begin position="99"/>
        <end position="206"/>
    </location>
</feature>
<evidence type="ECO:0000259" key="6">
    <source>
        <dbReference type="Pfam" id="PF07731"/>
    </source>
</evidence>
<proteinExistence type="inferred from homology"/>
<evidence type="ECO:0000259" key="7">
    <source>
        <dbReference type="Pfam" id="PF07732"/>
    </source>
</evidence>
<dbReference type="PROSITE" id="PS00079">
    <property type="entry name" value="MULTICOPPER_OXIDASE1"/>
    <property type="match status" value="1"/>
</dbReference>
<keyword evidence="4" id="KW-0732">Signal</keyword>
<dbReference type="Proteomes" id="UP000826195">
    <property type="component" value="Unassembled WGS sequence"/>
</dbReference>
<dbReference type="GO" id="GO:0005886">
    <property type="term" value="C:plasma membrane"/>
    <property type="evidence" value="ECO:0007669"/>
    <property type="project" value="TreeGrafter"/>
</dbReference>
<evidence type="ECO:0000256" key="1">
    <source>
        <dbReference type="ARBA" id="ARBA00010609"/>
    </source>
</evidence>
<dbReference type="SUPFAM" id="SSF49503">
    <property type="entry name" value="Cupredoxins"/>
    <property type="match status" value="3"/>
</dbReference>
<evidence type="ECO:0000313" key="9">
    <source>
        <dbReference type="Proteomes" id="UP000826195"/>
    </source>
</evidence>
<feature type="domain" description="Plastocyanin-like" evidence="5">
    <location>
        <begin position="220"/>
        <end position="373"/>
    </location>
</feature>
<keyword evidence="3" id="KW-0560">Oxidoreductase</keyword>
<dbReference type="Pfam" id="PF07731">
    <property type="entry name" value="Cu-oxidase_2"/>
    <property type="match status" value="1"/>
</dbReference>
<name>A0AAV7IFK2_COTGL</name>
<evidence type="ECO:0000256" key="4">
    <source>
        <dbReference type="SAM" id="SignalP"/>
    </source>
</evidence>
<evidence type="ECO:0000259" key="5">
    <source>
        <dbReference type="Pfam" id="PF00394"/>
    </source>
</evidence>
<keyword evidence="9" id="KW-1185">Reference proteome</keyword>
<dbReference type="PROSITE" id="PS00080">
    <property type="entry name" value="MULTICOPPER_OXIDASE2"/>
    <property type="match status" value="1"/>
</dbReference>
<dbReference type="InterPro" id="IPR011707">
    <property type="entry name" value="Cu-oxidase-like_N"/>
</dbReference>
<dbReference type="Gene3D" id="2.60.40.420">
    <property type="entry name" value="Cupredoxins - blue copper proteins"/>
    <property type="match status" value="3"/>
</dbReference>
<evidence type="ECO:0000256" key="2">
    <source>
        <dbReference type="ARBA" id="ARBA00022723"/>
    </source>
</evidence>
<gene>
    <name evidence="8" type="ORF">KQX54_004130</name>
</gene>
<comment type="similarity">
    <text evidence="1">Belongs to the multicopper oxidase family.</text>
</comment>
<dbReference type="CDD" id="cd13858">
    <property type="entry name" value="CuRO_1_tcLCC2_insect_like"/>
    <property type="match status" value="1"/>
</dbReference>
<dbReference type="FunFam" id="2.60.40.420:FF:000045">
    <property type="entry name" value="Laccase 2"/>
    <property type="match status" value="1"/>
</dbReference>
<dbReference type="InterPro" id="IPR001117">
    <property type="entry name" value="Cu-oxidase_2nd"/>
</dbReference>
<dbReference type="Pfam" id="PF07732">
    <property type="entry name" value="Cu-oxidase_3"/>
    <property type="match status" value="1"/>
</dbReference>
<dbReference type="InterPro" id="IPR045087">
    <property type="entry name" value="Cu-oxidase_fam"/>
</dbReference>